<dbReference type="InterPro" id="IPR021150">
    <property type="entry name" value="Ubiq_cyt_c_chap"/>
</dbReference>
<proteinExistence type="inferred from homology"/>
<evidence type="ECO:0000313" key="4">
    <source>
        <dbReference type="Proteomes" id="UP000823872"/>
    </source>
</evidence>
<name>A0ABI8A0K8_FELCA</name>
<evidence type="ECO:0000259" key="2">
    <source>
        <dbReference type="Pfam" id="PF03981"/>
    </source>
</evidence>
<dbReference type="InterPro" id="IPR007129">
    <property type="entry name" value="Ubiqinol_cyt_c_chaperone_CPB3"/>
</dbReference>
<feature type="domain" description="Ubiquinol-cytochrome c chaperone" evidence="2">
    <location>
        <begin position="134"/>
        <end position="269"/>
    </location>
</feature>
<accession>A0ABI8A0K8</accession>
<sequence length="358" mass="41241">MALLVRVLRNRISQWGPVCSLLVPVSSTQAQWGRALSGTFQWPQISQSLACGGSEQIPGIDVQWNRKYHTTNKLFTTKDSPQPVEEKVGTFTKIIEAMGFTGPLKYSKWKIKIAALRMYTSCVEKTDFEEFFLRCQMPDTFNSWFLITLLHVWMCLVRMKQEGRSGKYMCRIIVHFMWEDVEQRGRVMGVNSYILKKNMILMTNNFYAAILGYDEGILSDDHGLAAALWRTFFNQKCEDPRQLELLVEYVRKQMQYLDSMNGEDLLLTGEVKGPRVTETWRLIQTEEEGTQGALVHIFQPPGPCSFSIPHCLPQVSKDICNNIKPCSEIPGSQKQKWESRLYRSHCHIKGSTLLHQKK</sequence>
<dbReference type="PANTHER" id="PTHR12184">
    <property type="entry name" value="UBIQUINOL-CYTOCHROME C REDUCTASE COMPLEX ASSEMBLY FACTOR 1 FAMILY MEMBER"/>
    <property type="match status" value="1"/>
</dbReference>
<evidence type="ECO:0000313" key="3">
    <source>
        <dbReference type="Ensembl" id="ENSFCTP00005052784.1"/>
    </source>
</evidence>
<reference evidence="3 4" key="1">
    <citation type="submission" date="2021-02" db="EMBL/GenBank/DDBJ databases">
        <title>Safari Cat Assemblies.</title>
        <authorList>
            <person name="Bredemeyer K.R."/>
            <person name="Murphy W.J."/>
        </authorList>
    </citation>
    <scope>NUCLEOTIDE SEQUENCE [LARGE SCALE GENOMIC DNA]</scope>
</reference>
<gene>
    <name evidence="3" type="primary">UQCC1</name>
</gene>
<dbReference type="GeneTree" id="ENSGT00390000018118"/>
<evidence type="ECO:0000256" key="1">
    <source>
        <dbReference type="ARBA" id="ARBA00006407"/>
    </source>
</evidence>
<dbReference type="Ensembl" id="ENSFCTT00005075000.1">
    <property type="protein sequence ID" value="ENSFCTP00005052784.1"/>
    <property type="gene ID" value="ENSFCTG00005026186.1"/>
</dbReference>
<dbReference type="PANTHER" id="PTHR12184:SF1">
    <property type="entry name" value="UBIQUINOL-CYTOCHROME-C REDUCTASE COMPLEX ASSEMBLY FACTOR 1"/>
    <property type="match status" value="1"/>
</dbReference>
<keyword evidence="4" id="KW-1185">Reference proteome</keyword>
<reference evidence="3" key="2">
    <citation type="submission" date="2025-08" db="UniProtKB">
        <authorList>
            <consortium name="Ensembl"/>
        </authorList>
    </citation>
    <scope>IDENTIFICATION</scope>
    <source>
        <strain evidence="3">breed Abyssinian</strain>
    </source>
</reference>
<organism evidence="3 4">
    <name type="scientific">Felis catus</name>
    <name type="common">Cat</name>
    <name type="synonym">Felis silvestris catus</name>
    <dbReference type="NCBI Taxonomy" id="9685"/>
    <lineage>
        <taxon>Eukaryota</taxon>
        <taxon>Metazoa</taxon>
        <taxon>Chordata</taxon>
        <taxon>Craniata</taxon>
        <taxon>Vertebrata</taxon>
        <taxon>Euteleostomi</taxon>
        <taxon>Mammalia</taxon>
        <taxon>Eutheria</taxon>
        <taxon>Laurasiatheria</taxon>
        <taxon>Carnivora</taxon>
        <taxon>Feliformia</taxon>
        <taxon>Felidae</taxon>
        <taxon>Felinae</taxon>
        <taxon>Felis</taxon>
    </lineage>
</organism>
<reference evidence="3" key="3">
    <citation type="submission" date="2025-09" db="UniProtKB">
        <authorList>
            <consortium name="Ensembl"/>
        </authorList>
    </citation>
    <scope>IDENTIFICATION</scope>
    <source>
        <strain evidence="3">breed Abyssinian</strain>
    </source>
</reference>
<protein>
    <recommendedName>
        <fullName evidence="2">Ubiquinol-cytochrome c chaperone domain-containing protein</fullName>
    </recommendedName>
</protein>
<dbReference type="Proteomes" id="UP000823872">
    <property type="component" value="Chromosome A3"/>
</dbReference>
<comment type="similarity">
    <text evidence="1">Belongs to the CBP3 family.</text>
</comment>
<dbReference type="Pfam" id="PF03981">
    <property type="entry name" value="Ubiq_cyt_C_chap"/>
    <property type="match status" value="1"/>
</dbReference>